<sequence length="293" mass="30437">MPSNEQRREAAKRKLERQLERRAERARKRKQMTIAGTALGVVVVVGVVGGLIWFSNRSDDDANTTNTAADDSSLTPQTAGAMPAGLSTPLADTVSCSYPADGATASKANNPPRTDGIPTTAPDATPSISVETSQGNIGLTLDGTKSPCTVNSFVSLAQQDYFNDTTCHRMTTSPSLQVLQCGDPSGAGSGGPGYGFDNEFPTTAYATTDPAAQEPVTYARGTVAMANTGTPGSNGSQFFLVYGDSQLPPQYTVFGTIDETGLATLDKVAAGGSTPEGDGKPNLTTDIKTVRLD</sequence>
<dbReference type="EMBL" id="JAECSB010000103">
    <property type="protein sequence ID" value="MBH5147933.1"/>
    <property type="molecule type" value="Genomic_DNA"/>
</dbReference>
<evidence type="ECO:0000313" key="6">
    <source>
        <dbReference type="EMBL" id="MBH5147933.1"/>
    </source>
</evidence>
<accession>A0A0C3A803</accession>
<evidence type="ECO:0000313" key="7">
    <source>
        <dbReference type="Proteomes" id="UP000325576"/>
    </source>
</evidence>
<feature type="domain" description="PPIase cyclophilin-type" evidence="4">
    <location>
        <begin position="131"/>
        <end position="292"/>
    </location>
</feature>
<comment type="caution">
    <text evidence="5">The sequence shown here is derived from an EMBL/GenBank/DDBJ whole genome shotgun (WGS) entry which is preliminary data.</text>
</comment>
<evidence type="ECO:0000259" key="4">
    <source>
        <dbReference type="PROSITE" id="PS50072"/>
    </source>
</evidence>
<organism evidence="5 7">
    <name type="scientific">Rhodococcus erythropolis</name>
    <name type="common">Arthrobacter picolinophilus</name>
    <dbReference type="NCBI Taxonomy" id="1833"/>
    <lineage>
        <taxon>Bacteria</taxon>
        <taxon>Bacillati</taxon>
        <taxon>Actinomycetota</taxon>
        <taxon>Actinomycetes</taxon>
        <taxon>Mycobacteriales</taxon>
        <taxon>Nocardiaceae</taxon>
        <taxon>Rhodococcus</taxon>
        <taxon>Rhodococcus erythropolis group</taxon>
    </lineage>
</organism>
<name>A0A0C3A803_RHOER</name>
<reference evidence="6 8" key="2">
    <citation type="submission" date="2020-12" db="EMBL/GenBank/DDBJ databases">
        <title>Draft genome sequence of furan degrading bacterial strain FUR100.</title>
        <authorList>
            <person name="Woiski C."/>
        </authorList>
    </citation>
    <scope>NUCLEOTIDE SEQUENCE [LARGE SCALE GENOMIC DNA]</scope>
    <source>
        <strain evidence="6 8">FUR100</strain>
    </source>
</reference>
<gene>
    <name evidence="5" type="ORF">BS297_15355</name>
    <name evidence="6" type="ORF">I3517_35610</name>
</gene>
<reference evidence="5 7" key="1">
    <citation type="journal article" date="2017" name="Poromechanics V (2013)">
        <title>Genomic Characterization of the Arsenic-Tolerant Actinobacterium, &lt;i&gt;Rhodococcus erythropolis&lt;/i&gt; S43.</title>
        <authorList>
            <person name="Retamal-Morales G."/>
            <person name="Mehnert M."/>
            <person name="Schwabe R."/>
            <person name="Tischler D."/>
            <person name="Schloemann M."/>
            <person name="Levican G.J."/>
        </authorList>
    </citation>
    <scope>NUCLEOTIDE SEQUENCE [LARGE SCALE GENOMIC DNA]</scope>
    <source>
        <strain evidence="5 7">S43</strain>
    </source>
</reference>
<feature type="region of interest" description="Disordered" evidence="2">
    <location>
        <begin position="270"/>
        <end position="293"/>
    </location>
</feature>
<evidence type="ECO:0000256" key="3">
    <source>
        <dbReference type="SAM" id="Phobius"/>
    </source>
</evidence>
<dbReference type="GO" id="GO:0003755">
    <property type="term" value="F:peptidyl-prolyl cis-trans isomerase activity"/>
    <property type="evidence" value="ECO:0007669"/>
    <property type="project" value="InterPro"/>
</dbReference>
<dbReference type="PROSITE" id="PS50072">
    <property type="entry name" value="CSA_PPIASE_2"/>
    <property type="match status" value="1"/>
</dbReference>
<dbReference type="AlphaFoldDB" id="A0A0C3A803"/>
<dbReference type="SUPFAM" id="SSF50891">
    <property type="entry name" value="Cyclophilin-like"/>
    <property type="match status" value="1"/>
</dbReference>
<feature type="compositionally biased region" description="Low complexity" evidence="2">
    <location>
        <begin position="63"/>
        <end position="73"/>
    </location>
</feature>
<comment type="function">
    <text evidence="1">PPIases accelerate the folding of proteins. It catalyzes the cis-trans isomerization of proline imidic peptide bonds in oligopeptides.</text>
</comment>
<feature type="compositionally biased region" description="Basic and acidic residues" evidence="2">
    <location>
        <begin position="1"/>
        <end position="23"/>
    </location>
</feature>
<dbReference type="EMBL" id="MRBO01000436">
    <property type="protein sequence ID" value="KAB2584466.1"/>
    <property type="molecule type" value="Genomic_DNA"/>
</dbReference>
<feature type="region of interest" description="Disordered" evidence="2">
    <location>
        <begin position="56"/>
        <end position="86"/>
    </location>
</feature>
<keyword evidence="8" id="KW-1185">Reference proteome</keyword>
<dbReference type="PANTHER" id="PTHR45625:SF3">
    <property type="entry name" value="PEPTIDYL-PROLYL CIS-TRANS ISOMERASE B-RELATED"/>
    <property type="match status" value="1"/>
</dbReference>
<dbReference type="RefSeq" id="WP_042951816.1">
    <property type="nucleotide sequence ID" value="NZ_JAECSB010000103.1"/>
</dbReference>
<dbReference type="InterPro" id="IPR029000">
    <property type="entry name" value="Cyclophilin-like_dom_sf"/>
</dbReference>
<keyword evidence="3" id="KW-1133">Transmembrane helix</keyword>
<keyword evidence="3" id="KW-0812">Transmembrane</keyword>
<feature type="region of interest" description="Disordered" evidence="2">
    <location>
        <begin position="102"/>
        <end position="128"/>
    </location>
</feature>
<keyword evidence="3" id="KW-0472">Membrane</keyword>
<dbReference type="InterPro" id="IPR044666">
    <property type="entry name" value="Cyclophilin_A-like"/>
</dbReference>
<dbReference type="InterPro" id="IPR002130">
    <property type="entry name" value="Cyclophilin-type_PPIase_dom"/>
</dbReference>
<evidence type="ECO:0000313" key="8">
    <source>
        <dbReference type="Proteomes" id="UP000627573"/>
    </source>
</evidence>
<evidence type="ECO:0000313" key="5">
    <source>
        <dbReference type="EMBL" id="KAB2584466.1"/>
    </source>
</evidence>
<feature type="region of interest" description="Disordered" evidence="2">
    <location>
        <begin position="1"/>
        <end position="29"/>
    </location>
</feature>
<dbReference type="Pfam" id="PF00160">
    <property type="entry name" value="Pro_isomerase"/>
    <property type="match status" value="1"/>
</dbReference>
<protein>
    <submittedName>
        <fullName evidence="5">Peptidylprolyl isomerase</fullName>
    </submittedName>
</protein>
<dbReference type="Proteomes" id="UP000627573">
    <property type="component" value="Unassembled WGS sequence"/>
</dbReference>
<keyword evidence="5" id="KW-0413">Isomerase</keyword>
<evidence type="ECO:0000256" key="2">
    <source>
        <dbReference type="SAM" id="MobiDB-lite"/>
    </source>
</evidence>
<dbReference type="CDD" id="cd00317">
    <property type="entry name" value="cyclophilin"/>
    <property type="match status" value="1"/>
</dbReference>
<dbReference type="Proteomes" id="UP000325576">
    <property type="component" value="Unassembled WGS sequence"/>
</dbReference>
<dbReference type="Gene3D" id="2.40.100.10">
    <property type="entry name" value="Cyclophilin-like"/>
    <property type="match status" value="1"/>
</dbReference>
<proteinExistence type="predicted"/>
<feature type="transmembrane region" description="Helical" evidence="3">
    <location>
        <begin position="32"/>
        <end position="54"/>
    </location>
</feature>
<dbReference type="PANTHER" id="PTHR45625">
    <property type="entry name" value="PEPTIDYL-PROLYL CIS-TRANS ISOMERASE-RELATED"/>
    <property type="match status" value="1"/>
</dbReference>
<evidence type="ECO:0000256" key="1">
    <source>
        <dbReference type="ARBA" id="ARBA00002388"/>
    </source>
</evidence>